<gene>
    <name evidence="7" type="ORF">EUGRSUZ_J01449</name>
</gene>
<evidence type="ECO:0000256" key="3">
    <source>
        <dbReference type="ARBA" id="ARBA00023002"/>
    </source>
</evidence>
<feature type="domain" description="Proline dehydrogenase" evidence="6">
    <location>
        <begin position="136"/>
        <end position="468"/>
    </location>
</feature>
<dbReference type="PANTHER" id="PTHR13914">
    <property type="entry name" value="PROLINE OXIDASE"/>
    <property type="match status" value="1"/>
</dbReference>
<dbReference type="GO" id="GO:0071949">
    <property type="term" value="F:FAD binding"/>
    <property type="evidence" value="ECO:0000318"/>
    <property type="project" value="GO_Central"/>
</dbReference>
<dbReference type="InterPro" id="IPR015659">
    <property type="entry name" value="Proline_oxidase"/>
</dbReference>
<dbReference type="OMA" id="WMQDAAD"/>
<reference evidence="7" key="1">
    <citation type="submission" date="2013-07" db="EMBL/GenBank/DDBJ databases">
        <title>The genome of Eucalyptus grandis.</title>
        <authorList>
            <person name="Schmutz J."/>
            <person name="Hayes R."/>
            <person name="Myburg A."/>
            <person name="Tuskan G."/>
            <person name="Grattapaglia D."/>
            <person name="Rokhsar D.S."/>
        </authorList>
    </citation>
    <scope>NUCLEOTIDE SEQUENCE</scope>
    <source>
        <tissue evidence="7">Leaf extractions</tissue>
    </source>
</reference>
<dbReference type="Gramene" id="KCW52009">
    <property type="protein sequence ID" value="KCW52009"/>
    <property type="gene ID" value="EUGRSUZ_J01449"/>
</dbReference>
<comment type="function">
    <text evidence="5">Converts proline to delta-1-pyrroline-5-carboxylate.</text>
</comment>
<proteinExistence type="inferred from homology"/>
<evidence type="ECO:0000256" key="5">
    <source>
        <dbReference type="RuleBase" id="RU364054"/>
    </source>
</evidence>
<dbReference type="Pfam" id="PF01619">
    <property type="entry name" value="Pro_dh"/>
    <property type="match status" value="1"/>
</dbReference>
<sequence length="492" mass="54419">MAARIIRSLPSSPLRFHCRSLNSTPSSDAAAAVSPLTFVEKHAPATEKSTPAGPAASKTIDLDSTERLFAGVPTTKLLRSSAILHAAAVESVIDLGTWVMRSGLMDVGPVRGAVLGALRPTFFEHFCAGEDADEAVRTVGEVNRIGLRGMLDYALEDAEDNEACDRNMEEFLRTVESARSRPSSSVSFIIAKITAICPIDLLKRVSDLLRWHCKDPSFRLSWKRDSFPIFSALSPLYHTPCRPEHLTPQEERDLLLAHQRLQTLCEKCQEASIPLCIDAEYTAVQPAIDYFTYSAVVAHNKHEPVVYGTMQAYLKDARQRLLLATEEAERRGVVMGIKLVRGAYMSRESKLAHSLGQESPIHNTIQDTHDCYNECASFMLEKIASRSGAVVLATHNVDSGKLAAAKARDLGIVNGIKKIEFAQLYGMADSFSLGLRNAGFQVSKYMPFGNVDMVIPYLLRRAEENRGLLSASTLDRRLMKKELWRRLKAAIL</sequence>
<keyword evidence="5" id="KW-0285">Flavoprotein</keyword>
<keyword evidence="5" id="KW-0274">FAD</keyword>
<evidence type="ECO:0000313" key="7">
    <source>
        <dbReference type="EMBL" id="KCW52009.1"/>
    </source>
</evidence>
<dbReference type="STRING" id="71139.A0A059AE59"/>
<accession>A0A059AE59</accession>
<comment type="similarity">
    <text evidence="1 5">Belongs to the proline oxidase family.</text>
</comment>
<dbReference type="EC" id="1.5.5.2" evidence="2 5"/>
<dbReference type="SUPFAM" id="SSF51730">
    <property type="entry name" value="FAD-linked oxidoreductase"/>
    <property type="match status" value="1"/>
</dbReference>
<dbReference type="InParanoid" id="A0A059AE59"/>
<dbReference type="GO" id="GO:0005739">
    <property type="term" value="C:mitochondrion"/>
    <property type="evidence" value="ECO:0000318"/>
    <property type="project" value="GO_Central"/>
</dbReference>
<organism evidence="7">
    <name type="scientific">Eucalyptus grandis</name>
    <name type="common">Flooded gum</name>
    <dbReference type="NCBI Taxonomy" id="71139"/>
    <lineage>
        <taxon>Eukaryota</taxon>
        <taxon>Viridiplantae</taxon>
        <taxon>Streptophyta</taxon>
        <taxon>Embryophyta</taxon>
        <taxon>Tracheophyta</taxon>
        <taxon>Spermatophyta</taxon>
        <taxon>Magnoliopsida</taxon>
        <taxon>eudicotyledons</taxon>
        <taxon>Gunneridae</taxon>
        <taxon>Pentapetalae</taxon>
        <taxon>rosids</taxon>
        <taxon>malvids</taxon>
        <taxon>Myrtales</taxon>
        <taxon>Myrtaceae</taxon>
        <taxon>Myrtoideae</taxon>
        <taxon>Eucalypteae</taxon>
        <taxon>Eucalyptus</taxon>
    </lineage>
</organism>
<dbReference type="InterPro" id="IPR002872">
    <property type="entry name" value="Proline_DH_dom"/>
</dbReference>
<dbReference type="InterPro" id="IPR029041">
    <property type="entry name" value="FAD-linked_oxidoreductase-like"/>
</dbReference>
<protein>
    <recommendedName>
        <fullName evidence="2 5">Proline dehydrogenase</fullName>
        <ecNumber evidence="2 5">1.5.5.2</ecNumber>
    </recommendedName>
</protein>
<dbReference type="GO" id="GO:0004657">
    <property type="term" value="F:proline dehydrogenase activity"/>
    <property type="evidence" value="ECO:0000318"/>
    <property type="project" value="GO_Central"/>
</dbReference>
<dbReference type="Gene3D" id="3.20.20.220">
    <property type="match status" value="1"/>
</dbReference>
<dbReference type="FunCoup" id="A0A059AE59">
    <property type="interactions" value="996"/>
</dbReference>
<dbReference type="AlphaFoldDB" id="A0A059AE59"/>
<keyword evidence="4 5" id="KW-0642">Proline metabolism</keyword>
<evidence type="ECO:0000256" key="1">
    <source>
        <dbReference type="ARBA" id="ARBA00005869"/>
    </source>
</evidence>
<comment type="cofactor">
    <cofactor evidence="5">
        <name>FAD</name>
        <dbReference type="ChEBI" id="CHEBI:57692"/>
    </cofactor>
</comment>
<name>A0A059AE59_EUCGR</name>
<evidence type="ECO:0000256" key="2">
    <source>
        <dbReference type="ARBA" id="ARBA00012695"/>
    </source>
</evidence>
<comment type="catalytic activity">
    <reaction evidence="5">
        <text>L-proline + a quinone = (S)-1-pyrroline-5-carboxylate + a quinol + H(+)</text>
        <dbReference type="Rhea" id="RHEA:23784"/>
        <dbReference type="ChEBI" id="CHEBI:15378"/>
        <dbReference type="ChEBI" id="CHEBI:17388"/>
        <dbReference type="ChEBI" id="CHEBI:24646"/>
        <dbReference type="ChEBI" id="CHEBI:60039"/>
        <dbReference type="ChEBI" id="CHEBI:132124"/>
        <dbReference type="EC" id="1.5.5.2"/>
    </reaction>
</comment>
<keyword evidence="3 5" id="KW-0560">Oxidoreductase</keyword>
<evidence type="ECO:0000259" key="6">
    <source>
        <dbReference type="Pfam" id="PF01619"/>
    </source>
</evidence>
<dbReference type="EMBL" id="KK198762">
    <property type="protein sequence ID" value="KCW52009.1"/>
    <property type="molecule type" value="Genomic_DNA"/>
</dbReference>
<evidence type="ECO:0000256" key="4">
    <source>
        <dbReference type="ARBA" id="ARBA00023062"/>
    </source>
</evidence>
<dbReference type="eggNOG" id="KOG0186">
    <property type="taxonomic scope" value="Eukaryota"/>
</dbReference>
<dbReference type="PANTHER" id="PTHR13914:SF0">
    <property type="entry name" value="PROLINE DEHYDROGENASE 1, MITOCHONDRIAL"/>
    <property type="match status" value="1"/>
</dbReference>
<dbReference type="GO" id="GO:0010133">
    <property type="term" value="P:L-proline catabolic process to L-glutamate"/>
    <property type="evidence" value="ECO:0000318"/>
    <property type="project" value="GO_Central"/>
</dbReference>